<protein>
    <submittedName>
        <fullName evidence="1">Trafficking protein particle complex subunit 4</fullName>
    </submittedName>
</protein>
<accession>A0A2P2JRG3</accession>
<dbReference type="AlphaFoldDB" id="A0A2P2JRG3"/>
<proteinExistence type="predicted"/>
<sequence>MKSNITTAELILLGDSSPQQSNAILLYSLTQIDVEEFTSYRHLHLIKGVL</sequence>
<evidence type="ECO:0000313" key="1">
    <source>
        <dbReference type="EMBL" id="MBW96068.1"/>
    </source>
</evidence>
<dbReference type="EMBL" id="GGEC01015585">
    <property type="protein sequence ID" value="MBW96068.1"/>
    <property type="molecule type" value="Transcribed_RNA"/>
</dbReference>
<name>A0A2P2JRG3_RHIMU</name>
<organism evidence="1">
    <name type="scientific">Rhizophora mucronata</name>
    <name type="common">Asiatic mangrove</name>
    <dbReference type="NCBI Taxonomy" id="61149"/>
    <lineage>
        <taxon>Eukaryota</taxon>
        <taxon>Viridiplantae</taxon>
        <taxon>Streptophyta</taxon>
        <taxon>Embryophyta</taxon>
        <taxon>Tracheophyta</taxon>
        <taxon>Spermatophyta</taxon>
        <taxon>Magnoliopsida</taxon>
        <taxon>eudicotyledons</taxon>
        <taxon>Gunneridae</taxon>
        <taxon>Pentapetalae</taxon>
        <taxon>rosids</taxon>
        <taxon>fabids</taxon>
        <taxon>Malpighiales</taxon>
        <taxon>Rhizophoraceae</taxon>
        <taxon>Rhizophora</taxon>
    </lineage>
</organism>
<reference evidence="1" key="1">
    <citation type="submission" date="2018-02" db="EMBL/GenBank/DDBJ databases">
        <title>Rhizophora mucronata_Transcriptome.</title>
        <authorList>
            <person name="Meera S.P."/>
            <person name="Sreeshan A."/>
            <person name="Augustine A."/>
        </authorList>
    </citation>
    <scope>NUCLEOTIDE SEQUENCE</scope>
    <source>
        <tissue evidence="1">Leaf</tissue>
    </source>
</reference>